<dbReference type="PANTHER" id="PTHR21490:SF2">
    <property type="entry name" value="ENKURIN DOMAIN-CONTAINING PROTEIN 1"/>
    <property type="match status" value="1"/>
</dbReference>
<keyword evidence="4" id="KW-0206">Cytoskeleton</keyword>
<evidence type="ECO:0000259" key="7">
    <source>
        <dbReference type="PROSITE" id="PS51665"/>
    </source>
</evidence>
<organism evidence="8 9">
    <name type="scientific">Orchesella dallaii</name>
    <dbReference type="NCBI Taxonomy" id="48710"/>
    <lineage>
        <taxon>Eukaryota</taxon>
        <taxon>Metazoa</taxon>
        <taxon>Ecdysozoa</taxon>
        <taxon>Arthropoda</taxon>
        <taxon>Hexapoda</taxon>
        <taxon>Collembola</taxon>
        <taxon>Entomobryomorpha</taxon>
        <taxon>Entomobryoidea</taxon>
        <taxon>Orchesellidae</taxon>
        <taxon>Orchesellinae</taxon>
        <taxon>Orchesella</taxon>
    </lineage>
</organism>
<keyword evidence="5" id="KW-0966">Cell projection</keyword>
<evidence type="ECO:0000256" key="3">
    <source>
        <dbReference type="ARBA" id="ARBA00022490"/>
    </source>
</evidence>
<dbReference type="InterPro" id="IPR027012">
    <property type="entry name" value="Enkurin_dom"/>
</dbReference>
<dbReference type="PANTHER" id="PTHR21490">
    <property type="entry name" value="ENKURIN-RELATED"/>
    <property type="match status" value="1"/>
</dbReference>
<evidence type="ECO:0000256" key="1">
    <source>
        <dbReference type="ARBA" id="ARBA00004138"/>
    </source>
</evidence>
<feature type="region of interest" description="Disordered" evidence="6">
    <location>
        <begin position="66"/>
        <end position="154"/>
    </location>
</feature>
<proteinExistence type="predicted"/>
<evidence type="ECO:0000256" key="6">
    <source>
        <dbReference type="SAM" id="MobiDB-lite"/>
    </source>
</evidence>
<evidence type="ECO:0000256" key="2">
    <source>
        <dbReference type="ARBA" id="ARBA00004245"/>
    </source>
</evidence>
<dbReference type="PROSITE" id="PS51665">
    <property type="entry name" value="ENKURIN"/>
    <property type="match status" value="1"/>
</dbReference>
<keyword evidence="9" id="KW-1185">Reference proteome</keyword>
<evidence type="ECO:0000313" key="8">
    <source>
        <dbReference type="EMBL" id="CAL8121836.1"/>
    </source>
</evidence>
<gene>
    <name evidence="8" type="ORF">ODALV1_LOCUS19559</name>
</gene>
<dbReference type="Pfam" id="PF13864">
    <property type="entry name" value="Enkurin"/>
    <property type="match status" value="1"/>
</dbReference>
<protein>
    <recommendedName>
        <fullName evidence="7">Enkurin domain-containing protein</fullName>
    </recommendedName>
</protein>
<feature type="compositionally biased region" description="Polar residues" evidence="6">
    <location>
        <begin position="122"/>
        <end position="142"/>
    </location>
</feature>
<comment type="caution">
    <text evidence="8">The sequence shown here is derived from an EMBL/GenBank/DDBJ whole genome shotgun (WGS) entry which is preliminary data.</text>
</comment>
<evidence type="ECO:0000256" key="5">
    <source>
        <dbReference type="ARBA" id="ARBA00023273"/>
    </source>
</evidence>
<dbReference type="InterPro" id="IPR052102">
    <property type="entry name" value="Enkurin_domain-protein"/>
</dbReference>
<sequence length="486" mass="55224">MASRSVGSAPPPFYWKVSVPEKDYMSENYRRIRQIANQAQRKRSEPLKAAFVPGVTKNEKYAHVPSRVGEFLKTKKPPNGKEEPLLQSRRPTQAAAQRNISTSNEPINRRLSRSSVDLRSSNINPNPVNTAPNSNFSNSFQTRQRRVSEDVPHHPSESVYNWRFKDDVIQPVSVVNQSSGANFSNGFHNPSLPTKYCHRVEYLPCDGICAEENFIVDDTQPESARSASSCRTSRGCNTEETRILEDPLKSFSQTTIRPVDKNLESAPASNLEGGVQMPKSRSVLTVPSRQVENGRGKETFEWFQTKTVGNDTNDIGRRLNSMKVSSTQQPENGRVKTSVSCSSLKSFKTPQMNGDGGAGDFPHSLGTVPKYLKQRQEEWKIQEQERKEAEMNANVPHGYVLLSDDERLEHLRSFKRNYDALINELNRIPIRIDTMRVRDHKVQLEQQLTRLEEAMKTFSRPRVWSDQSKFPFELGNTAIENLKWGD</sequence>
<reference evidence="8 9" key="1">
    <citation type="submission" date="2024-08" db="EMBL/GenBank/DDBJ databases">
        <authorList>
            <person name="Cucini C."/>
            <person name="Frati F."/>
        </authorList>
    </citation>
    <scope>NUCLEOTIDE SEQUENCE [LARGE SCALE GENOMIC DNA]</scope>
</reference>
<evidence type="ECO:0000256" key="4">
    <source>
        <dbReference type="ARBA" id="ARBA00023212"/>
    </source>
</evidence>
<dbReference type="EMBL" id="CAXLJM020000066">
    <property type="protein sequence ID" value="CAL8121836.1"/>
    <property type="molecule type" value="Genomic_DNA"/>
</dbReference>
<comment type="subcellular location">
    <subcellularLocation>
        <location evidence="1">Cell projection</location>
        <location evidence="1">Cilium</location>
    </subcellularLocation>
    <subcellularLocation>
        <location evidence="2">Cytoplasm</location>
        <location evidence="2">Cytoskeleton</location>
    </subcellularLocation>
</comment>
<evidence type="ECO:0000313" key="9">
    <source>
        <dbReference type="Proteomes" id="UP001642540"/>
    </source>
</evidence>
<name>A0ABP1R7X0_9HEXA</name>
<keyword evidence="3" id="KW-0963">Cytoplasm</keyword>
<accession>A0ABP1R7X0</accession>
<feature type="compositionally biased region" description="Polar residues" evidence="6">
    <location>
        <begin position="89"/>
        <end position="106"/>
    </location>
</feature>
<feature type="domain" description="Enkurin" evidence="7">
    <location>
        <begin position="374"/>
        <end position="466"/>
    </location>
</feature>
<dbReference type="Proteomes" id="UP001642540">
    <property type="component" value="Unassembled WGS sequence"/>
</dbReference>